<evidence type="ECO:0000313" key="3">
    <source>
        <dbReference type="Proteomes" id="UP000179807"/>
    </source>
</evidence>
<evidence type="ECO:0000259" key="1">
    <source>
        <dbReference type="PROSITE" id="PS51186"/>
    </source>
</evidence>
<dbReference type="Pfam" id="PF00583">
    <property type="entry name" value="Acetyltransf_1"/>
    <property type="match status" value="1"/>
</dbReference>
<gene>
    <name evidence="2" type="ORF">TRFO_16994</name>
</gene>
<keyword evidence="3" id="KW-1185">Reference proteome</keyword>
<dbReference type="GeneID" id="94834020"/>
<dbReference type="RefSeq" id="XP_068366079.1">
    <property type="nucleotide sequence ID" value="XM_068499316.1"/>
</dbReference>
<dbReference type="PROSITE" id="PS51186">
    <property type="entry name" value="GNAT"/>
    <property type="match status" value="1"/>
</dbReference>
<dbReference type="EMBL" id="MLAK01000551">
    <property type="protein sequence ID" value="OHT12943.1"/>
    <property type="molecule type" value="Genomic_DNA"/>
</dbReference>
<dbReference type="SUPFAM" id="SSF55729">
    <property type="entry name" value="Acyl-CoA N-acyltransferases (Nat)"/>
    <property type="match status" value="1"/>
</dbReference>
<protein>
    <submittedName>
        <fullName evidence="2">GCN5-related N-acetyltransferase</fullName>
    </submittedName>
</protein>
<reference evidence="2" key="1">
    <citation type="submission" date="2016-10" db="EMBL/GenBank/DDBJ databases">
        <authorList>
            <person name="Benchimol M."/>
            <person name="Almeida L.G."/>
            <person name="Vasconcelos A.T."/>
            <person name="Perreira-Neves A."/>
            <person name="Rosa I.A."/>
            <person name="Tasca T."/>
            <person name="Bogo M.R."/>
            <person name="de Souza W."/>
        </authorList>
    </citation>
    <scope>NUCLEOTIDE SEQUENCE [LARGE SCALE GENOMIC DNA]</scope>
    <source>
        <strain evidence="2">K</strain>
    </source>
</reference>
<dbReference type="PANTHER" id="PTHR43415:SF3">
    <property type="entry name" value="GNAT-FAMILY ACETYLTRANSFERASE"/>
    <property type="match status" value="1"/>
</dbReference>
<evidence type="ECO:0000313" key="2">
    <source>
        <dbReference type="EMBL" id="OHT12943.1"/>
    </source>
</evidence>
<dbReference type="AlphaFoldDB" id="A0A1J4KNS6"/>
<dbReference type="InterPro" id="IPR000182">
    <property type="entry name" value="GNAT_dom"/>
</dbReference>
<dbReference type="Proteomes" id="UP000179807">
    <property type="component" value="Unassembled WGS sequence"/>
</dbReference>
<dbReference type="CDD" id="cd04301">
    <property type="entry name" value="NAT_SF"/>
    <property type="match status" value="1"/>
</dbReference>
<dbReference type="InterPro" id="IPR016181">
    <property type="entry name" value="Acyl_CoA_acyltransferase"/>
</dbReference>
<dbReference type="PANTHER" id="PTHR43415">
    <property type="entry name" value="SPERMIDINE N(1)-ACETYLTRANSFERASE"/>
    <property type="match status" value="1"/>
</dbReference>
<dbReference type="OrthoDB" id="7305308at2759"/>
<dbReference type="GO" id="GO:0016747">
    <property type="term" value="F:acyltransferase activity, transferring groups other than amino-acyl groups"/>
    <property type="evidence" value="ECO:0007669"/>
    <property type="project" value="InterPro"/>
</dbReference>
<dbReference type="VEuPathDB" id="TrichDB:TRFO_16994"/>
<feature type="domain" description="N-acetyltransferase" evidence="1">
    <location>
        <begin position="12"/>
        <end position="168"/>
    </location>
</feature>
<dbReference type="Gene3D" id="3.40.630.30">
    <property type="match status" value="1"/>
</dbReference>
<comment type="caution">
    <text evidence="2">The sequence shown here is derived from an EMBL/GenBank/DDBJ whole genome shotgun (WGS) entry which is preliminary data.</text>
</comment>
<proteinExistence type="predicted"/>
<name>A0A1J4KNS6_9EUKA</name>
<sequence>MLNNKSIVPITGNFDELYKFAYPILMECYDAFFKPGVIPAWIENNQSARMIEKEVKEGMFYYYLKNGADKAGYIALRPEKEELLLSKFYVEKNFRANGFGRYALNFMNEFGKKKNLKKIYCYCADYNTPSLEIYKKFGFTERGEYFYEEHFEHETITEREIVLEKPII</sequence>
<accession>A0A1J4KNS6</accession>
<organism evidence="2 3">
    <name type="scientific">Tritrichomonas foetus</name>
    <dbReference type="NCBI Taxonomy" id="1144522"/>
    <lineage>
        <taxon>Eukaryota</taxon>
        <taxon>Metamonada</taxon>
        <taxon>Parabasalia</taxon>
        <taxon>Tritrichomonadida</taxon>
        <taxon>Tritrichomonadidae</taxon>
        <taxon>Tritrichomonas</taxon>
    </lineage>
</organism>